<name>A0A0C4DSD7_MAGP6</name>
<keyword evidence="1" id="KW-0732">Signal</keyword>
<dbReference type="OrthoDB" id="5202562at2759"/>
<sequence>MKFIAPATLLLSTAAAMAIEPRQAPANVFVTVTNLQCQPHGTTCFYTFESGHLEGRVPQLSMGKGLARFRFIRGGFTWAVCSATVPNEPCADPNAVFSFEQQGAGKPASFDITWTSSWARGVQKIHGSHAFSSGDFKTDNLGTQSYVGAKQFTISGLTTSLIIRE</sequence>
<dbReference type="eggNOG" id="ENOG502RMAK">
    <property type="taxonomic scope" value="Eukaryota"/>
</dbReference>
<evidence type="ECO:0000313" key="4">
    <source>
        <dbReference type="Proteomes" id="UP000011715"/>
    </source>
</evidence>
<dbReference type="EnsemblFungi" id="MAPG_02815T0">
    <property type="protein sequence ID" value="MAPG_02815T0"/>
    <property type="gene ID" value="MAPG_02815"/>
</dbReference>
<keyword evidence="4" id="KW-1185">Reference proteome</keyword>
<protein>
    <recommendedName>
        <fullName evidence="5">AA1-like domain-containing protein</fullName>
    </recommendedName>
</protein>
<dbReference type="EMBL" id="ADBL01000684">
    <property type="status" value="NOT_ANNOTATED_CDS"/>
    <property type="molecule type" value="Genomic_DNA"/>
</dbReference>
<evidence type="ECO:0008006" key="5">
    <source>
        <dbReference type="Google" id="ProtNLM"/>
    </source>
</evidence>
<dbReference type="AlphaFoldDB" id="A0A0C4DSD7"/>
<reference evidence="4" key="1">
    <citation type="submission" date="2010-05" db="EMBL/GenBank/DDBJ databases">
        <title>The genome sequence of Magnaporthe poae strain ATCC 64411.</title>
        <authorList>
            <person name="Ma L.-J."/>
            <person name="Dead R."/>
            <person name="Young S."/>
            <person name="Zeng Q."/>
            <person name="Koehrsen M."/>
            <person name="Alvarado L."/>
            <person name="Berlin A."/>
            <person name="Chapman S.B."/>
            <person name="Chen Z."/>
            <person name="Freedman E."/>
            <person name="Gellesch M."/>
            <person name="Goldberg J."/>
            <person name="Griggs A."/>
            <person name="Gujja S."/>
            <person name="Heilman E.R."/>
            <person name="Heiman D."/>
            <person name="Hepburn T."/>
            <person name="Howarth C."/>
            <person name="Jen D."/>
            <person name="Larson L."/>
            <person name="Mehta T."/>
            <person name="Neiman D."/>
            <person name="Pearson M."/>
            <person name="Roberts A."/>
            <person name="Saif S."/>
            <person name="Shea T."/>
            <person name="Shenoy N."/>
            <person name="Sisk P."/>
            <person name="Stolte C."/>
            <person name="Sykes S."/>
            <person name="Walk T."/>
            <person name="White J."/>
            <person name="Yandava C."/>
            <person name="Haas B."/>
            <person name="Nusbaum C."/>
            <person name="Birren B."/>
        </authorList>
    </citation>
    <scope>NUCLEOTIDE SEQUENCE [LARGE SCALE GENOMIC DNA]</scope>
    <source>
        <strain evidence="4">ATCC 64411 / 73-15</strain>
    </source>
</reference>
<feature type="signal peptide" evidence="1">
    <location>
        <begin position="1"/>
        <end position="18"/>
    </location>
</feature>
<proteinExistence type="predicted"/>
<reference evidence="2" key="2">
    <citation type="submission" date="2010-05" db="EMBL/GenBank/DDBJ databases">
        <title>The Genome Sequence of Magnaporthe poae strain ATCC 64411.</title>
        <authorList>
            <consortium name="The Broad Institute Genome Sequencing Platform"/>
            <consortium name="Broad Institute Genome Sequencing Center for Infectious Disease"/>
            <person name="Ma L.-J."/>
            <person name="Dead R."/>
            <person name="Young S."/>
            <person name="Zeng Q."/>
            <person name="Koehrsen M."/>
            <person name="Alvarado L."/>
            <person name="Berlin A."/>
            <person name="Chapman S.B."/>
            <person name="Chen Z."/>
            <person name="Freedman E."/>
            <person name="Gellesch M."/>
            <person name="Goldberg J."/>
            <person name="Griggs A."/>
            <person name="Gujja S."/>
            <person name="Heilman E.R."/>
            <person name="Heiman D."/>
            <person name="Hepburn T."/>
            <person name="Howarth C."/>
            <person name="Jen D."/>
            <person name="Larson L."/>
            <person name="Mehta T."/>
            <person name="Neiman D."/>
            <person name="Pearson M."/>
            <person name="Roberts A."/>
            <person name="Saif S."/>
            <person name="Shea T."/>
            <person name="Shenoy N."/>
            <person name="Sisk P."/>
            <person name="Stolte C."/>
            <person name="Sykes S."/>
            <person name="Walk T."/>
            <person name="White J."/>
            <person name="Yandava C."/>
            <person name="Haas B."/>
            <person name="Nusbaum C."/>
            <person name="Birren B."/>
        </authorList>
    </citation>
    <scope>NUCLEOTIDE SEQUENCE</scope>
    <source>
        <strain evidence="2">ATCC 64411</strain>
    </source>
</reference>
<dbReference type="Proteomes" id="UP000011715">
    <property type="component" value="Unassembled WGS sequence"/>
</dbReference>
<evidence type="ECO:0000256" key="1">
    <source>
        <dbReference type="SAM" id="SignalP"/>
    </source>
</evidence>
<reference evidence="3" key="4">
    <citation type="journal article" date="2015" name="G3 (Bethesda)">
        <title>Genome sequences of three phytopathogenic species of the Magnaporthaceae family of fungi.</title>
        <authorList>
            <person name="Okagaki L.H."/>
            <person name="Nunes C.C."/>
            <person name="Sailsbery J."/>
            <person name="Clay B."/>
            <person name="Brown D."/>
            <person name="John T."/>
            <person name="Oh Y."/>
            <person name="Young N."/>
            <person name="Fitzgerald M."/>
            <person name="Haas B.J."/>
            <person name="Zeng Q."/>
            <person name="Young S."/>
            <person name="Adiconis X."/>
            <person name="Fan L."/>
            <person name="Levin J.Z."/>
            <person name="Mitchell T.K."/>
            <person name="Okubara P.A."/>
            <person name="Farman M.L."/>
            <person name="Kohn L.M."/>
            <person name="Birren B."/>
            <person name="Ma L.-J."/>
            <person name="Dean R.A."/>
        </authorList>
    </citation>
    <scope>NUCLEOTIDE SEQUENCE</scope>
    <source>
        <strain evidence="3">ATCC 64411 / 73-15</strain>
    </source>
</reference>
<reference evidence="3" key="5">
    <citation type="submission" date="2015-06" db="UniProtKB">
        <authorList>
            <consortium name="EnsemblFungi"/>
        </authorList>
    </citation>
    <scope>IDENTIFICATION</scope>
    <source>
        <strain evidence="3">ATCC 64411</strain>
    </source>
</reference>
<accession>A0A0C4DSD7</accession>
<evidence type="ECO:0000313" key="2">
    <source>
        <dbReference type="EMBL" id="KLU83764.1"/>
    </source>
</evidence>
<gene>
    <name evidence="2" type="ORF">MAPG_02815</name>
</gene>
<reference evidence="2" key="3">
    <citation type="submission" date="2011-03" db="EMBL/GenBank/DDBJ databases">
        <title>Annotation of Magnaporthe poae ATCC 64411.</title>
        <authorList>
            <person name="Ma L.-J."/>
            <person name="Dead R."/>
            <person name="Young S.K."/>
            <person name="Zeng Q."/>
            <person name="Gargeya S."/>
            <person name="Fitzgerald M."/>
            <person name="Haas B."/>
            <person name="Abouelleil A."/>
            <person name="Alvarado L."/>
            <person name="Arachchi H.M."/>
            <person name="Berlin A."/>
            <person name="Brown A."/>
            <person name="Chapman S.B."/>
            <person name="Chen Z."/>
            <person name="Dunbar C."/>
            <person name="Freedman E."/>
            <person name="Gearin G."/>
            <person name="Gellesch M."/>
            <person name="Goldberg J."/>
            <person name="Griggs A."/>
            <person name="Gujja S."/>
            <person name="Heiman D."/>
            <person name="Howarth C."/>
            <person name="Larson L."/>
            <person name="Lui A."/>
            <person name="MacDonald P.J.P."/>
            <person name="Mehta T."/>
            <person name="Montmayeur A."/>
            <person name="Murphy C."/>
            <person name="Neiman D."/>
            <person name="Pearson M."/>
            <person name="Priest M."/>
            <person name="Roberts A."/>
            <person name="Saif S."/>
            <person name="Shea T."/>
            <person name="Shenoy N."/>
            <person name="Sisk P."/>
            <person name="Stolte C."/>
            <person name="Sykes S."/>
            <person name="Yandava C."/>
            <person name="Wortman J."/>
            <person name="Nusbaum C."/>
            <person name="Birren B."/>
        </authorList>
    </citation>
    <scope>NUCLEOTIDE SEQUENCE</scope>
    <source>
        <strain evidence="2">ATCC 64411</strain>
    </source>
</reference>
<dbReference type="EMBL" id="GL876967">
    <property type="protein sequence ID" value="KLU83764.1"/>
    <property type="molecule type" value="Genomic_DNA"/>
</dbReference>
<dbReference type="OMA" id="NEPCADP"/>
<evidence type="ECO:0000313" key="3">
    <source>
        <dbReference type="EnsemblFungi" id="MAPG_02815T0"/>
    </source>
</evidence>
<feature type="chain" id="PRO_5009385278" description="AA1-like domain-containing protein" evidence="1">
    <location>
        <begin position="19"/>
        <end position="165"/>
    </location>
</feature>
<organism evidence="3 4">
    <name type="scientific">Magnaporthiopsis poae (strain ATCC 64411 / 73-15)</name>
    <name type="common">Kentucky bluegrass fungus</name>
    <name type="synonym">Magnaporthe poae</name>
    <dbReference type="NCBI Taxonomy" id="644358"/>
    <lineage>
        <taxon>Eukaryota</taxon>
        <taxon>Fungi</taxon>
        <taxon>Dikarya</taxon>
        <taxon>Ascomycota</taxon>
        <taxon>Pezizomycotina</taxon>
        <taxon>Sordariomycetes</taxon>
        <taxon>Sordariomycetidae</taxon>
        <taxon>Magnaporthales</taxon>
        <taxon>Magnaporthaceae</taxon>
        <taxon>Magnaporthiopsis</taxon>
    </lineage>
</organism>
<dbReference type="VEuPathDB" id="FungiDB:MAPG_02815"/>